<dbReference type="GO" id="GO:0005886">
    <property type="term" value="C:plasma membrane"/>
    <property type="evidence" value="ECO:0007669"/>
    <property type="project" value="UniProtKB-SubCell"/>
</dbReference>
<evidence type="ECO:0000256" key="10">
    <source>
        <dbReference type="ARBA" id="ARBA00023004"/>
    </source>
</evidence>
<evidence type="ECO:0000256" key="6">
    <source>
        <dbReference type="ARBA" id="ARBA00022692"/>
    </source>
</evidence>
<feature type="transmembrane region" description="Helical" evidence="12">
    <location>
        <begin position="74"/>
        <end position="94"/>
    </location>
</feature>
<gene>
    <name evidence="13" type="primary">cydB</name>
    <name evidence="13" type="ORF">P0M35_08470</name>
</gene>
<evidence type="ECO:0000256" key="1">
    <source>
        <dbReference type="ARBA" id="ARBA00004651"/>
    </source>
</evidence>
<dbReference type="GO" id="GO:0019646">
    <property type="term" value="P:aerobic electron transport chain"/>
    <property type="evidence" value="ECO:0007669"/>
    <property type="project" value="TreeGrafter"/>
</dbReference>
<dbReference type="Pfam" id="PF02322">
    <property type="entry name" value="Cyt_bd_oxida_II"/>
    <property type="match status" value="1"/>
</dbReference>
<reference evidence="13" key="1">
    <citation type="submission" date="2023-03" db="EMBL/GenBank/DDBJ databases">
        <title>Stygiobacter electus gen. nov., sp. nov., facultatively anaerobic thermotolerant bacterium of the class Ignavibacteria from a well of Yessentuki mineral water deposit.</title>
        <authorList>
            <person name="Podosokorskaya O.A."/>
            <person name="Elcheninov A.G."/>
            <person name="Petrova N.F."/>
            <person name="Zavarzina D.G."/>
            <person name="Kublanov I.V."/>
            <person name="Merkel A.Y."/>
        </authorList>
    </citation>
    <scope>NUCLEOTIDE SEQUENCE</scope>
    <source>
        <strain evidence="13">09-Me</strain>
    </source>
</reference>
<evidence type="ECO:0000256" key="12">
    <source>
        <dbReference type="SAM" id="Phobius"/>
    </source>
</evidence>
<comment type="similarity">
    <text evidence="2">Belongs to the cytochrome ubiquinol oxidase subunit 2 family.</text>
</comment>
<dbReference type="GO" id="GO:0046872">
    <property type="term" value="F:metal ion binding"/>
    <property type="evidence" value="ECO:0007669"/>
    <property type="project" value="UniProtKB-KW"/>
</dbReference>
<comment type="subcellular location">
    <subcellularLocation>
        <location evidence="1">Cell membrane</location>
        <topology evidence="1">Multi-pass membrane protein</topology>
    </subcellularLocation>
</comment>
<sequence length="337" mass="37962">MDLNTIWFVLIAVLFIGFFFLEGFDYGVGILLPFLGKEDRERRAIINSIGTFWDGNEVWMLTAGGAMFAAFPNWYATLFSGFYLALVVMLLALIARGVAFEYRSKKDDPVWRNRWDWVIFAGSFIPALLWGVAISNIIRGVPIDDKMNFTGNFFTLLNPYSLIGGIASLLLFTLHGSIFLSLKLSDNLLDGARKVAKKLWLPATILLFIYVILGYFETDMFSKLGVNPGVIPILAGLAILSVGYLLKIQKEGWAFVMTGITIAFSTITIFMGLFPRVMVSSTNPDWSLTIYNASSSPYTLKVMTIVAVIFVPIVLAYQAWSYWIFRKRVSTKQKLEY</sequence>
<feature type="transmembrane region" description="Helical" evidence="12">
    <location>
        <begin position="115"/>
        <end position="138"/>
    </location>
</feature>
<name>A0AAE3TD57_9BACT</name>
<dbReference type="EMBL" id="JARGDL010000010">
    <property type="protein sequence ID" value="MDF1612181.1"/>
    <property type="molecule type" value="Genomic_DNA"/>
</dbReference>
<comment type="caution">
    <text evidence="13">The sequence shown here is derived from an EMBL/GenBank/DDBJ whole genome shotgun (WGS) entry which is preliminary data.</text>
</comment>
<evidence type="ECO:0000256" key="7">
    <source>
        <dbReference type="ARBA" id="ARBA00022723"/>
    </source>
</evidence>
<feature type="transmembrane region" description="Helical" evidence="12">
    <location>
        <begin position="6"/>
        <end position="32"/>
    </location>
</feature>
<keyword evidence="4" id="KW-1003">Cell membrane</keyword>
<keyword evidence="9 12" id="KW-1133">Transmembrane helix</keyword>
<keyword evidence="6 12" id="KW-0812">Transmembrane</keyword>
<organism evidence="13 14">
    <name type="scientific">Stygiobacter electus</name>
    <dbReference type="NCBI Taxonomy" id="3032292"/>
    <lineage>
        <taxon>Bacteria</taxon>
        <taxon>Pseudomonadati</taxon>
        <taxon>Ignavibacteriota</taxon>
        <taxon>Ignavibacteria</taxon>
        <taxon>Ignavibacteriales</taxon>
        <taxon>Melioribacteraceae</taxon>
        <taxon>Stygiobacter</taxon>
    </lineage>
</organism>
<feature type="transmembrane region" description="Helical" evidence="12">
    <location>
        <begin position="228"/>
        <end position="246"/>
    </location>
</feature>
<keyword evidence="3" id="KW-0813">Transport</keyword>
<keyword evidence="5" id="KW-0349">Heme</keyword>
<accession>A0AAE3TD57</accession>
<evidence type="ECO:0000256" key="11">
    <source>
        <dbReference type="ARBA" id="ARBA00023136"/>
    </source>
</evidence>
<dbReference type="NCBIfam" id="TIGR00203">
    <property type="entry name" value="cydB"/>
    <property type="match status" value="1"/>
</dbReference>
<evidence type="ECO:0000256" key="8">
    <source>
        <dbReference type="ARBA" id="ARBA00022982"/>
    </source>
</evidence>
<proteinExistence type="inferred from homology"/>
<evidence type="ECO:0000256" key="3">
    <source>
        <dbReference type="ARBA" id="ARBA00022448"/>
    </source>
</evidence>
<evidence type="ECO:0000256" key="5">
    <source>
        <dbReference type="ARBA" id="ARBA00022617"/>
    </source>
</evidence>
<keyword evidence="7" id="KW-0479">Metal-binding</keyword>
<keyword evidence="8" id="KW-0249">Electron transport</keyword>
<dbReference type="RefSeq" id="WP_321535948.1">
    <property type="nucleotide sequence ID" value="NZ_JARGDL010000010.1"/>
</dbReference>
<keyword evidence="14" id="KW-1185">Reference proteome</keyword>
<dbReference type="InterPro" id="IPR003317">
    <property type="entry name" value="Cyt-d_oxidase_su2"/>
</dbReference>
<dbReference type="GO" id="GO:0009055">
    <property type="term" value="F:electron transfer activity"/>
    <property type="evidence" value="ECO:0007669"/>
    <property type="project" value="TreeGrafter"/>
</dbReference>
<dbReference type="PANTHER" id="PTHR43141">
    <property type="entry name" value="CYTOCHROME BD2 SUBUNIT II"/>
    <property type="match status" value="1"/>
</dbReference>
<keyword evidence="11 12" id="KW-0472">Membrane</keyword>
<feature type="transmembrane region" description="Helical" evidence="12">
    <location>
        <begin position="158"/>
        <end position="178"/>
    </location>
</feature>
<evidence type="ECO:0000256" key="4">
    <source>
        <dbReference type="ARBA" id="ARBA00022475"/>
    </source>
</evidence>
<dbReference type="GO" id="GO:0016682">
    <property type="term" value="F:oxidoreductase activity, acting on diphenols and related substances as donors, oxygen as acceptor"/>
    <property type="evidence" value="ECO:0007669"/>
    <property type="project" value="TreeGrafter"/>
</dbReference>
<feature type="transmembrane region" description="Helical" evidence="12">
    <location>
        <begin position="199"/>
        <end position="216"/>
    </location>
</feature>
<feature type="transmembrane region" description="Helical" evidence="12">
    <location>
        <begin position="298"/>
        <end position="325"/>
    </location>
</feature>
<feature type="transmembrane region" description="Helical" evidence="12">
    <location>
        <begin position="253"/>
        <end position="278"/>
    </location>
</feature>
<dbReference type="GO" id="GO:0070069">
    <property type="term" value="C:cytochrome complex"/>
    <property type="evidence" value="ECO:0007669"/>
    <property type="project" value="TreeGrafter"/>
</dbReference>
<dbReference type="PIRSF" id="PIRSF000267">
    <property type="entry name" value="Cyt_oxidse_sub2"/>
    <property type="match status" value="1"/>
</dbReference>
<keyword evidence="10" id="KW-0408">Iron</keyword>
<evidence type="ECO:0000256" key="9">
    <source>
        <dbReference type="ARBA" id="ARBA00022989"/>
    </source>
</evidence>
<evidence type="ECO:0000256" key="2">
    <source>
        <dbReference type="ARBA" id="ARBA00007543"/>
    </source>
</evidence>
<dbReference type="Proteomes" id="UP001221302">
    <property type="component" value="Unassembled WGS sequence"/>
</dbReference>
<dbReference type="AlphaFoldDB" id="A0AAE3TD57"/>
<dbReference type="PANTHER" id="PTHR43141:SF5">
    <property type="entry name" value="CYTOCHROME BD-I UBIQUINOL OXIDASE SUBUNIT 2"/>
    <property type="match status" value="1"/>
</dbReference>
<evidence type="ECO:0000313" key="13">
    <source>
        <dbReference type="EMBL" id="MDF1612181.1"/>
    </source>
</evidence>
<evidence type="ECO:0000313" key="14">
    <source>
        <dbReference type="Proteomes" id="UP001221302"/>
    </source>
</evidence>
<protein>
    <submittedName>
        <fullName evidence="13">Cytochrome d ubiquinol oxidase subunit II</fullName>
    </submittedName>
</protein>